<gene>
    <name evidence="2" type="ORF">ACFPIJ_42190</name>
</gene>
<accession>A0ABV9W6V8</accession>
<evidence type="ECO:0000256" key="1">
    <source>
        <dbReference type="SAM" id="MobiDB-lite"/>
    </source>
</evidence>
<sequence>MDRRLWFDLHATVLHAEHALTRAAHPALILRDGPRPLLDSNGIPMFTATPATRALHTDDLTTTGDAVTDIAVRLGPDRPLRLPLQTRSSLTGTPLRDLLRRGAHDGHRWCTVDLDTAGLRAVTTEPVRDGQPPASAVWRDAHLTAAGLSTYPGQTCPGYRLHGGAPARFATDVLRRIIADTSCSHTTGCPVFTVVEDGVTWLVDEIGDRTPATAADDGWCCVAHPALPWTATAVPDPEPDAVFGYGPDGSSEQCGVCGAVNETSYHELPSMAGYDLDTVLTCTICGSADVTDPIFGARPRPKPWPPQPETQPEPSNGWPDPHGADDRSGPTDGAGR</sequence>
<evidence type="ECO:0000313" key="3">
    <source>
        <dbReference type="Proteomes" id="UP001595912"/>
    </source>
</evidence>
<comment type="caution">
    <text evidence="2">The sequence shown here is derived from an EMBL/GenBank/DDBJ whole genome shotgun (WGS) entry which is preliminary data.</text>
</comment>
<feature type="compositionally biased region" description="Pro residues" evidence="1">
    <location>
        <begin position="302"/>
        <end position="311"/>
    </location>
</feature>
<keyword evidence="3" id="KW-1185">Reference proteome</keyword>
<reference evidence="3" key="1">
    <citation type="journal article" date="2019" name="Int. J. Syst. Evol. Microbiol.">
        <title>The Global Catalogue of Microorganisms (GCM) 10K type strain sequencing project: providing services to taxonomists for standard genome sequencing and annotation.</title>
        <authorList>
            <consortium name="The Broad Institute Genomics Platform"/>
            <consortium name="The Broad Institute Genome Sequencing Center for Infectious Disease"/>
            <person name="Wu L."/>
            <person name="Ma J."/>
        </authorList>
    </citation>
    <scope>NUCLEOTIDE SEQUENCE [LARGE SCALE GENOMIC DNA]</scope>
    <source>
        <strain evidence="3">CGMCC 4.7152</strain>
    </source>
</reference>
<organism evidence="2 3">
    <name type="scientific">Dactylosporangium cerinum</name>
    <dbReference type="NCBI Taxonomy" id="1434730"/>
    <lineage>
        <taxon>Bacteria</taxon>
        <taxon>Bacillati</taxon>
        <taxon>Actinomycetota</taxon>
        <taxon>Actinomycetes</taxon>
        <taxon>Micromonosporales</taxon>
        <taxon>Micromonosporaceae</taxon>
        <taxon>Dactylosporangium</taxon>
    </lineage>
</organism>
<evidence type="ECO:0000313" key="2">
    <source>
        <dbReference type="EMBL" id="MFC5004425.1"/>
    </source>
</evidence>
<dbReference type="EMBL" id="JBHSIU010000065">
    <property type="protein sequence ID" value="MFC5004425.1"/>
    <property type="molecule type" value="Genomic_DNA"/>
</dbReference>
<dbReference type="Proteomes" id="UP001595912">
    <property type="component" value="Unassembled WGS sequence"/>
</dbReference>
<feature type="compositionally biased region" description="Basic and acidic residues" evidence="1">
    <location>
        <begin position="322"/>
        <end position="336"/>
    </location>
</feature>
<protein>
    <submittedName>
        <fullName evidence="2">Uncharacterized protein</fullName>
    </submittedName>
</protein>
<proteinExistence type="predicted"/>
<dbReference type="RefSeq" id="WP_380124310.1">
    <property type="nucleotide sequence ID" value="NZ_JBHSIU010000065.1"/>
</dbReference>
<name>A0ABV9W6V8_9ACTN</name>
<feature type="region of interest" description="Disordered" evidence="1">
    <location>
        <begin position="294"/>
        <end position="336"/>
    </location>
</feature>